<dbReference type="EC" id="6.3.3.2" evidence="5"/>
<dbReference type="InterPro" id="IPR002698">
    <property type="entry name" value="FTHF_cligase"/>
</dbReference>
<comment type="cofactor">
    <cofactor evidence="5">
        <name>Mg(2+)</name>
        <dbReference type="ChEBI" id="CHEBI:18420"/>
    </cofactor>
</comment>
<dbReference type="PANTHER" id="PTHR23407">
    <property type="entry name" value="ATPASE INHIBITOR/5-FORMYLTETRAHYDROFOLATE CYCLO-LIGASE"/>
    <property type="match status" value="1"/>
</dbReference>
<reference evidence="6 7" key="1">
    <citation type="submission" date="2018-06" db="EMBL/GenBank/DDBJ databases">
        <authorList>
            <consortium name="Pathogen Informatics"/>
            <person name="Doyle S."/>
        </authorList>
    </citation>
    <scope>NUCLEOTIDE SEQUENCE [LARGE SCALE GENOMIC DNA]</scope>
    <source>
        <strain evidence="6 7">NCTC12278</strain>
    </source>
</reference>
<evidence type="ECO:0000313" key="7">
    <source>
        <dbReference type="Proteomes" id="UP000249495"/>
    </source>
</evidence>
<evidence type="ECO:0000256" key="3">
    <source>
        <dbReference type="ARBA" id="ARBA00022840"/>
    </source>
</evidence>
<feature type="binding site" evidence="4">
    <location>
        <begin position="129"/>
        <end position="137"/>
    </location>
    <ligand>
        <name>ATP</name>
        <dbReference type="ChEBI" id="CHEBI:30616"/>
    </ligand>
</feature>
<comment type="similarity">
    <text evidence="1 5">Belongs to the 5-formyltetrahydrofolate cyclo-ligase family.</text>
</comment>
<keyword evidence="2 4" id="KW-0547">Nucleotide-binding</keyword>
<dbReference type="Proteomes" id="UP000249495">
    <property type="component" value="Chromosome 1"/>
</dbReference>
<name>A0A2X3Y1E2_9STRE</name>
<dbReference type="InterPro" id="IPR024185">
    <property type="entry name" value="FTHF_cligase-like_sf"/>
</dbReference>
<dbReference type="GO" id="GO:0046872">
    <property type="term" value="F:metal ion binding"/>
    <property type="evidence" value="ECO:0007669"/>
    <property type="project" value="UniProtKB-KW"/>
</dbReference>
<keyword evidence="6" id="KW-0436">Ligase</keyword>
<dbReference type="OrthoDB" id="9801938at2"/>
<feature type="binding site" evidence="4">
    <location>
        <begin position="3"/>
        <end position="7"/>
    </location>
    <ligand>
        <name>ATP</name>
        <dbReference type="ChEBI" id="CHEBI:30616"/>
    </ligand>
</feature>
<evidence type="ECO:0000256" key="5">
    <source>
        <dbReference type="RuleBase" id="RU361279"/>
    </source>
</evidence>
<dbReference type="KEGG" id="sfer:NCTC12278_01739"/>
<dbReference type="Gene3D" id="3.40.50.10420">
    <property type="entry name" value="NagB/RpiA/CoA transferase-like"/>
    <property type="match status" value="1"/>
</dbReference>
<comment type="catalytic activity">
    <reaction evidence="5">
        <text>(6S)-5-formyl-5,6,7,8-tetrahydrofolate + ATP = (6R)-5,10-methenyltetrahydrofolate + ADP + phosphate</text>
        <dbReference type="Rhea" id="RHEA:10488"/>
        <dbReference type="ChEBI" id="CHEBI:30616"/>
        <dbReference type="ChEBI" id="CHEBI:43474"/>
        <dbReference type="ChEBI" id="CHEBI:57455"/>
        <dbReference type="ChEBI" id="CHEBI:57457"/>
        <dbReference type="ChEBI" id="CHEBI:456216"/>
        <dbReference type="EC" id="6.3.3.2"/>
    </reaction>
</comment>
<organism evidence="6 7">
    <name type="scientific">Streptococcus ferus</name>
    <dbReference type="NCBI Taxonomy" id="1345"/>
    <lineage>
        <taxon>Bacteria</taxon>
        <taxon>Bacillati</taxon>
        <taxon>Bacillota</taxon>
        <taxon>Bacilli</taxon>
        <taxon>Lactobacillales</taxon>
        <taxon>Streptococcaceae</taxon>
        <taxon>Streptococcus</taxon>
    </lineage>
</organism>
<accession>A0A2X3Y1E2</accession>
<protein>
    <recommendedName>
        <fullName evidence="5">5-formyltetrahydrofolate cyclo-ligase</fullName>
        <ecNumber evidence="5">6.3.3.2</ecNumber>
    </recommendedName>
</protein>
<sequence length="175" mass="19990">MTKKEQRTAMIKRLKNQDQQRKDASDQILCHQLTQLESYQNADTIATYLALPFEFNTQLLIEQAQKDGKTLLVPKTYSEGRMIFVVYDKTDLALTKFGLLEPQSEREVPKESIDLIHVPGLIFNSEGYRIGYGAGYYDRYLSDYSGRTVSTIYACQQGAFVPSAHDISVEKVLYD</sequence>
<dbReference type="STRING" id="1123303.GCA_000372425_01265"/>
<keyword evidence="7" id="KW-1185">Reference proteome</keyword>
<dbReference type="SUPFAM" id="SSF100950">
    <property type="entry name" value="NagB/RpiA/CoA transferase-like"/>
    <property type="match status" value="1"/>
</dbReference>
<dbReference type="NCBIfam" id="TIGR02727">
    <property type="entry name" value="MTHFS_bact"/>
    <property type="match status" value="1"/>
</dbReference>
<gene>
    <name evidence="6" type="primary">ybhA</name>
    <name evidence="6" type="ORF">NCTC12278_01739</name>
</gene>
<dbReference type="GO" id="GO:0009396">
    <property type="term" value="P:folic acid-containing compound biosynthetic process"/>
    <property type="evidence" value="ECO:0007669"/>
    <property type="project" value="TreeGrafter"/>
</dbReference>
<dbReference type="GO" id="GO:0030272">
    <property type="term" value="F:5-formyltetrahydrofolate cyclo-ligase activity"/>
    <property type="evidence" value="ECO:0007669"/>
    <property type="project" value="UniProtKB-EC"/>
</dbReference>
<dbReference type="PIRSF" id="PIRSF006806">
    <property type="entry name" value="FTHF_cligase"/>
    <property type="match status" value="1"/>
</dbReference>
<keyword evidence="5" id="KW-0479">Metal-binding</keyword>
<evidence type="ECO:0000256" key="4">
    <source>
        <dbReference type="PIRSR" id="PIRSR006806-1"/>
    </source>
</evidence>
<dbReference type="Pfam" id="PF01812">
    <property type="entry name" value="5-FTHF_cyc-lig"/>
    <property type="match status" value="1"/>
</dbReference>
<keyword evidence="5" id="KW-0460">Magnesium</keyword>
<dbReference type="AlphaFoldDB" id="A0A2X3Y1E2"/>
<dbReference type="RefSeq" id="WP_018030587.1">
    <property type="nucleotide sequence ID" value="NZ_JBGZXB010000003.1"/>
</dbReference>
<dbReference type="PANTHER" id="PTHR23407:SF1">
    <property type="entry name" value="5-FORMYLTETRAHYDROFOLATE CYCLO-LIGASE"/>
    <property type="match status" value="1"/>
</dbReference>
<feature type="binding site" evidence="4">
    <location>
        <position position="49"/>
    </location>
    <ligand>
        <name>substrate</name>
    </ligand>
</feature>
<dbReference type="InterPro" id="IPR037171">
    <property type="entry name" value="NagB/RpiA_transferase-like"/>
</dbReference>
<evidence type="ECO:0000313" key="6">
    <source>
        <dbReference type="EMBL" id="SQF41141.1"/>
    </source>
</evidence>
<evidence type="ECO:0000256" key="1">
    <source>
        <dbReference type="ARBA" id="ARBA00010638"/>
    </source>
</evidence>
<proteinExistence type="inferred from homology"/>
<evidence type="ECO:0000256" key="2">
    <source>
        <dbReference type="ARBA" id="ARBA00022741"/>
    </source>
</evidence>
<dbReference type="GO" id="GO:0005524">
    <property type="term" value="F:ATP binding"/>
    <property type="evidence" value="ECO:0007669"/>
    <property type="project" value="UniProtKB-KW"/>
</dbReference>
<keyword evidence="3 4" id="KW-0067">ATP-binding</keyword>
<dbReference type="GO" id="GO:0035999">
    <property type="term" value="P:tetrahydrofolate interconversion"/>
    <property type="evidence" value="ECO:0007669"/>
    <property type="project" value="TreeGrafter"/>
</dbReference>
<feature type="binding site" evidence="4">
    <location>
        <position position="54"/>
    </location>
    <ligand>
        <name>substrate</name>
    </ligand>
</feature>
<dbReference type="EMBL" id="LS483343">
    <property type="protein sequence ID" value="SQF41141.1"/>
    <property type="molecule type" value="Genomic_DNA"/>
</dbReference>